<dbReference type="eggNOG" id="ENOG502QT20">
    <property type="taxonomic scope" value="Eukaryota"/>
</dbReference>
<evidence type="ECO:0000256" key="1">
    <source>
        <dbReference type="ARBA" id="ARBA00004123"/>
    </source>
</evidence>
<dbReference type="SMR" id="B4K7J9"/>
<dbReference type="InterPro" id="IPR036895">
    <property type="entry name" value="Uracil-DNA_glycosylase-like_sf"/>
</dbReference>
<sequence>MLKHKLDRQTKALDLRKTESLPTIDQKFYAFECKLNEELAQLELPKEISCIYNPVEYASDLHCAYLKKYLNGTKNVVFIGINPGPKGMCQTGIPFGNVGTIRNKMQLSGEVQQPPLLHAKRPVTGLNYRTEEQSGLRLWNLFEELAGSLDVFFQQCFVHNLCPLAFFDEKGGNVTPDHLKGEYKTLIRDKCLMTLEKQLELLRPQFVVAIGSWVEIELKKSSSYCKSNATVIRLKHPSMRVPNNTKWAEEAKAFLEEKDLIKYICNKPQGYRVLSEEMEVHLKV</sequence>
<evidence type="ECO:0000313" key="11">
    <source>
        <dbReference type="Proteomes" id="UP000009192"/>
    </source>
</evidence>
<keyword evidence="5" id="KW-0238">DNA-binding</keyword>
<dbReference type="Pfam" id="PF03167">
    <property type="entry name" value="UDG"/>
    <property type="match status" value="1"/>
</dbReference>
<reference evidence="9" key="2">
    <citation type="journal article" date="2008" name="Bioinformatics">
        <title>Assembly reconciliation.</title>
        <authorList>
            <person name="Zimin A.V."/>
            <person name="Smith D.R."/>
            <person name="Sutton G."/>
            <person name="Yorke J.A."/>
        </authorList>
    </citation>
    <scope>NUCLEOTIDE SEQUENCE</scope>
    <source>
        <strain evidence="9">TSC#15081-1352.22</strain>
    </source>
</reference>
<protein>
    <submittedName>
        <fullName evidence="9">Uncharacterized protein, isoform A</fullName>
    </submittedName>
    <submittedName>
        <fullName evidence="10">Uncharacterized protein, isoform B</fullName>
    </submittedName>
</protein>
<dbReference type="OrthoDB" id="408702at2759"/>
<evidence type="ECO:0000313" key="9">
    <source>
        <dbReference type="EMBL" id="EDW15343.1"/>
    </source>
</evidence>
<proteinExistence type="inferred from homology"/>
<gene>
    <name evidence="9" type="primary">Dmoj\GI24772</name>
    <name evidence="9" type="ORF">Dmoj_GI24772</name>
</gene>
<dbReference type="Proteomes" id="UP000009192">
    <property type="component" value="Unassembled WGS sequence"/>
</dbReference>
<dbReference type="FunCoup" id="B4K7J9">
    <property type="interactions" value="850"/>
</dbReference>
<dbReference type="GO" id="GO:0017065">
    <property type="term" value="F:single-strand selective uracil DNA N-glycosylase activity"/>
    <property type="evidence" value="ECO:0007669"/>
    <property type="project" value="InterPro"/>
</dbReference>
<reference evidence="9 11" key="1">
    <citation type="journal article" date="2007" name="Nature">
        <title>Evolution of genes and genomes on the Drosophila phylogeny.</title>
        <authorList>
            <consortium name="Drosophila 12 Genomes Consortium"/>
            <person name="Clark A.G."/>
            <person name="Eisen M.B."/>
            <person name="Smith D.R."/>
            <person name="Bergman C.M."/>
            <person name="Oliver B."/>
            <person name="Markow T.A."/>
            <person name="Kaufman T.C."/>
            <person name="Kellis M."/>
            <person name="Gelbart W."/>
            <person name="Iyer V.N."/>
            <person name="Pollard D.A."/>
            <person name="Sackton T.B."/>
            <person name="Larracuente A.M."/>
            <person name="Singh N.D."/>
            <person name="Abad J.P."/>
            <person name="Abt D.N."/>
            <person name="Adryan B."/>
            <person name="Aguade M."/>
            <person name="Akashi H."/>
            <person name="Anderson W.W."/>
            <person name="Aquadro C.F."/>
            <person name="Ardell D.H."/>
            <person name="Arguello R."/>
            <person name="Artieri C.G."/>
            <person name="Barbash D.A."/>
            <person name="Barker D."/>
            <person name="Barsanti P."/>
            <person name="Batterham P."/>
            <person name="Batzoglou S."/>
            <person name="Begun D."/>
            <person name="Bhutkar A."/>
            <person name="Blanco E."/>
            <person name="Bosak S.A."/>
            <person name="Bradley R.K."/>
            <person name="Brand A.D."/>
            <person name="Brent M.R."/>
            <person name="Brooks A.N."/>
            <person name="Brown R.H."/>
            <person name="Butlin R.K."/>
            <person name="Caggese C."/>
            <person name="Calvi B.R."/>
            <person name="Bernardo de Carvalho A."/>
            <person name="Caspi A."/>
            <person name="Castrezana S."/>
            <person name="Celniker S.E."/>
            <person name="Chang J.L."/>
            <person name="Chapple C."/>
            <person name="Chatterji S."/>
            <person name="Chinwalla A."/>
            <person name="Civetta A."/>
            <person name="Clifton S.W."/>
            <person name="Comeron J.M."/>
            <person name="Costello J.C."/>
            <person name="Coyne J.A."/>
            <person name="Daub J."/>
            <person name="David R.G."/>
            <person name="Delcher A.L."/>
            <person name="Delehaunty K."/>
            <person name="Do C.B."/>
            <person name="Ebling H."/>
            <person name="Edwards K."/>
            <person name="Eickbush T."/>
            <person name="Evans J.D."/>
            <person name="Filipski A."/>
            <person name="Findeiss S."/>
            <person name="Freyhult E."/>
            <person name="Fulton L."/>
            <person name="Fulton R."/>
            <person name="Garcia A.C."/>
            <person name="Gardiner A."/>
            <person name="Garfield D.A."/>
            <person name="Garvin B.E."/>
            <person name="Gibson G."/>
            <person name="Gilbert D."/>
            <person name="Gnerre S."/>
            <person name="Godfrey J."/>
            <person name="Good R."/>
            <person name="Gotea V."/>
            <person name="Gravely B."/>
            <person name="Greenberg A.J."/>
            <person name="Griffiths-Jones S."/>
            <person name="Gross S."/>
            <person name="Guigo R."/>
            <person name="Gustafson E.A."/>
            <person name="Haerty W."/>
            <person name="Hahn M.W."/>
            <person name="Halligan D.L."/>
            <person name="Halpern A.L."/>
            <person name="Halter G.M."/>
            <person name="Han M.V."/>
            <person name="Heger A."/>
            <person name="Hillier L."/>
            <person name="Hinrichs A.S."/>
            <person name="Holmes I."/>
            <person name="Hoskins R.A."/>
            <person name="Hubisz M.J."/>
            <person name="Hultmark D."/>
            <person name="Huntley M.A."/>
            <person name="Jaffe D.B."/>
            <person name="Jagadeeshan S."/>
            <person name="Jeck W.R."/>
            <person name="Johnson J."/>
            <person name="Jones C.D."/>
            <person name="Jordan W.C."/>
            <person name="Karpen G.H."/>
            <person name="Kataoka E."/>
            <person name="Keightley P.D."/>
            <person name="Kheradpour P."/>
            <person name="Kirkness E.F."/>
            <person name="Koerich L.B."/>
            <person name="Kristiansen K."/>
            <person name="Kudrna D."/>
            <person name="Kulathinal R.J."/>
            <person name="Kumar S."/>
            <person name="Kwok R."/>
            <person name="Lander E."/>
            <person name="Langley C.H."/>
            <person name="Lapoint R."/>
            <person name="Lazzaro B.P."/>
            <person name="Lee S.J."/>
            <person name="Levesque L."/>
            <person name="Li R."/>
            <person name="Lin C.F."/>
            <person name="Lin M.F."/>
            <person name="Lindblad-Toh K."/>
            <person name="Llopart A."/>
            <person name="Long M."/>
            <person name="Low L."/>
            <person name="Lozovsky E."/>
            <person name="Lu J."/>
            <person name="Luo M."/>
            <person name="Machado C.A."/>
            <person name="Makalowski W."/>
            <person name="Marzo M."/>
            <person name="Matsuda M."/>
            <person name="Matzkin L."/>
            <person name="McAllister B."/>
            <person name="McBride C.S."/>
            <person name="McKernan B."/>
            <person name="McKernan K."/>
            <person name="Mendez-Lago M."/>
            <person name="Minx P."/>
            <person name="Mollenhauer M.U."/>
            <person name="Montooth K."/>
            <person name="Mount S.M."/>
            <person name="Mu X."/>
            <person name="Myers E."/>
            <person name="Negre B."/>
            <person name="Newfeld S."/>
            <person name="Nielsen R."/>
            <person name="Noor M.A."/>
            <person name="O'Grady P."/>
            <person name="Pachter L."/>
            <person name="Papaceit M."/>
            <person name="Parisi M.J."/>
            <person name="Parisi M."/>
            <person name="Parts L."/>
            <person name="Pedersen J.S."/>
            <person name="Pesole G."/>
            <person name="Phillippy A.M."/>
            <person name="Ponting C.P."/>
            <person name="Pop M."/>
            <person name="Porcelli D."/>
            <person name="Powell J.R."/>
            <person name="Prohaska S."/>
            <person name="Pruitt K."/>
            <person name="Puig M."/>
            <person name="Quesneville H."/>
            <person name="Ram K.R."/>
            <person name="Rand D."/>
            <person name="Rasmussen M.D."/>
            <person name="Reed L.K."/>
            <person name="Reenan R."/>
            <person name="Reily A."/>
            <person name="Remington K.A."/>
            <person name="Rieger T.T."/>
            <person name="Ritchie M.G."/>
            <person name="Robin C."/>
            <person name="Rogers Y.H."/>
            <person name="Rohde C."/>
            <person name="Rozas J."/>
            <person name="Rubenfield M.J."/>
            <person name="Ruiz A."/>
            <person name="Russo S."/>
            <person name="Salzberg S.L."/>
            <person name="Sanchez-Gracia A."/>
            <person name="Saranga D.J."/>
            <person name="Sato H."/>
            <person name="Schaeffer S.W."/>
            <person name="Schatz M.C."/>
            <person name="Schlenke T."/>
            <person name="Schwartz R."/>
            <person name="Segarra C."/>
            <person name="Singh R.S."/>
            <person name="Sirot L."/>
            <person name="Sirota M."/>
            <person name="Sisneros N.B."/>
            <person name="Smith C.D."/>
            <person name="Smith T.F."/>
            <person name="Spieth J."/>
            <person name="Stage D.E."/>
            <person name="Stark A."/>
            <person name="Stephan W."/>
            <person name="Strausberg R.L."/>
            <person name="Strempel S."/>
            <person name="Sturgill D."/>
            <person name="Sutton G."/>
            <person name="Sutton G.G."/>
            <person name="Tao W."/>
            <person name="Teichmann S."/>
            <person name="Tobari Y.N."/>
            <person name="Tomimura Y."/>
            <person name="Tsolas J.M."/>
            <person name="Valente V.L."/>
            <person name="Venter E."/>
            <person name="Venter J.C."/>
            <person name="Vicario S."/>
            <person name="Vieira F.G."/>
            <person name="Vilella A.J."/>
            <person name="Villasante A."/>
            <person name="Walenz B."/>
            <person name="Wang J."/>
            <person name="Wasserman M."/>
            <person name="Watts T."/>
            <person name="Wilson D."/>
            <person name="Wilson R.K."/>
            <person name="Wing R.A."/>
            <person name="Wolfner M.F."/>
            <person name="Wong A."/>
            <person name="Wong G.K."/>
            <person name="Wu C.I."/>
            <person name="Wu G."/>
            <person name="Yamamoto D."/>
            <person name="Yang H.P."/>
            <person name="Yang S.P."/>
            <person name="Yorke J.A."/>
            <person name="Yoshida K."/>
            <person name="Zdobnov E."/>
            <person name="Zhang P."/>
            <person name="Zhang Y."/>
            <person name="Zimin A.V."/>
            <person name="Baldwin J."/>
            <person name="Abdouelleil A."/>
            <person name="Abdulkadir J."/>
            <person name="Abebe A."/>
            <person name="Abera B."/>
            <person name="Abreu J."/>
            <person name="Acer S.C."/>
            <person name="Aftuck L."/>
            <person name="Alexander A."/>
            <person name="An P."/>
            <person name="Anderson E."/>
            <person name="Anderson S."/>
            <person name="Arachi H."/>
            <person name="Azer M."/>
            <person name="Bachantsang P."/>
            <person name="Barry A."/>
            <person name="Bayul T."/>
            <person name="Berlin A."/>
            <person name="Bessette D."/>
            <person name="Bloom T."/>
            <person name="Blye J."/>
            <person name="Boguslavskiy L."/>
            <person name="Bonnet C."/>
            <person name="Boukhgalter B."/>
            <person name="Bourzgui I."/>
            <person name="Brown A."/>
            <person name="Cahill P."/>
            <person name="Channer S."/>
            <person name="Cheshatsang Y."/>
            <person name="Chuda L."/>
            <person name="Citroen M."/>
            <person name="Collymore A."/>
            <person name="Cooke P."/>
            <person name="Costello M."/>
            <person name="D'Aco K."/>
            <person name="Daza R."/>
            <person name="De Haan G."/>
            <person name="DeGray S."/>
            <person name="DeMaso C."/>
            <person name="Dhargay N."/>
            <person name="Dooley K."/>
            <person name="Dooley E."/>
            <person name="Doricent M."/>
            <person name="Dorje P."/>
            <person name="Dorjee K."/>
            <person name="Dupes A."/>
            <person name="Elong R."/>
            <person name="Falk J."/>
            <person name="Farina A."/>
            <person name="Faro S."/>
            <person name="Ferguson D."/>
            <person name="Fisher S."/>
            <person name="Foley C.D."/>
            <person name="Franke A."/>
            <person name="Friedrich D."/>
            <person name="Gadbois L."/>
            <person name="Gearin G."/>
            <person name="Gearin C.R."/>
            <person name="Giannoukos G."/>
            <person name="Goode T."/>
            <person name="Graham J."/>
            <person name="Grandbois E."/>
            <person name="Grewal S."/>
            <person name="Gyaltsen K."/>
            <person name="Hafez N."/>
            <person name="Hagos B."/>
            <person name="Hall J."/>
            <person name="Henson C."/>
            <person name="Hollinger A."/>
            <person name="Honan T."/>
            <person name="Huard M.D."/>
            <person name="Hughes L."/>
            <person name="Hurhula B."/>
            <person name="Husby M.E."/>
            <person name="Kamat A."/>
            <person name="Kanga B."/>
            <person name="Kashin S."/>
            <person name="Khazanovich D."/>
            <person name="Kisner P."/>
            <person name="Lance K."/>
            <person name="Lara M."/>
            <person name="Lee W."/>
            <person name="Lennon N."/>
            <person name="Letendre F."/>
            <person name="LeVine R."/>
            <person name="Lipovsky A."/>
            <person name="Liu X."/>
            <person name="Liu J."/>
            <person name="Liu S."/>
            <person name="Lokyitsang T."/>
            <person name="Lokyitsang Y."/>
            <person name="Lubonja R."/>
            <person name="Lui A."/>
            <person name="MacDonald P."/>
            <person name="Magnisalis V."/>
            <person name="Maru K."/>
            <person name="Matthews C."/>
            <person name="McCusker W."/>
            <person name="McDonough S."/>
            <person name="Mehta T."/>
            <person name="Meldrim J."/>
            <person name="Meneus L."/>
            <person name="Mihai O."/>
            <person name="Mihalev A."/>
            <person name="Mihova T."/>
            <person name="Mittelman R."/>
            <person name="Mlenga V."/>
            <person name="Montmayeur A."/>
            <person name="Mulrain L."/>
            <person name="Navidi A."/>
            <person name="Naylor J."/>
            <person name="Negash T."/>
            <person name="Nguyen T."/>
            <person name="Nguyen N."/>
            <person name="Nicol R."/>
            <person name="Norbu C."/>
            <person name="Norbu N."/>
            <person name="Novod N."/>
            <person name="O'Neill B."/>
            <person name="Osman S."/>
            <person name="Markiewicz E."/>
            <person name="Oyono O.L."/>
            <person name="Patti C."/>
            <person name="Phunkhang P."/>
            <person name="Pierre F."/>
            <person name="Priest M."/>
            <person name="Raghuraman S."/>
            <person name="Rege F."/>
            <person name="Reyes R."/>
            <person name="Rise C."/>
            <person name="Rogov P."/>
            <person name="Ross K."/>
            <person name="Ryan E."/>
            <person name="Settipalli S."/>
            <person name="Shea T."/>
            <person name="Sherpa N."/>
            <person name="Shi L."/>
            <person name="Shih D."/>
            <person name="Sparrow T."/>
            <person name="Spaulding J."/>
            <person name="Stalker J."/>
            <person name="Stange-Thomann N."/>
            <person name="Stavropoulos S."/>
            <person name="Stone C."/>
            <person name="Strader C."/>
            <person name="Tesfaye S."/>
            <person name="Thomson T."/>
            <person name="Thoulutsang Y."/>
            <person name="Thoulutsang D."/>
            <person name="Topham K."/>
            <person name="Topping I."/>
            <person name="Tsamla T."/>
            <person name="Vassiliev H."/>
            <person name="Vo A."/>
            <person name="Wangchuk T."/>
            <person name="Wangdi T."/>
            <person name="Weiand M."/>
            <person name="Wilkinson J."/>
            <person name="Wilson A."/>
            <person name="Yadav S."/>
            <person name="Young G."/>
            <person name="Yu Q."/>
            <person name="Zembek L."/>
            <person name="Zhong D."/>
            <person name="Zimmer A."/>
            <person name="Zwirko Z."/>
            <person name="Jaffe D.B."/>
            <person name="Alvarez P."/>
            <person name="Brockman W."/>
            <person name="Butler J."/>
            <person name="Chin C."/>
            <person name="Gnerre S."/>
            <person name="Grabherr M."/>
            <person name="Kleber M."/>
            <person name="Mauceli E."/>
            <person name="MacCallum I."/>
        </authorList>
    </citation>
    <scope>NUCLEOTIDE SEQUENCE [LARGE SCALE GENOMIC DNA]</scope>
    <source>
        <strain evidence="9">TSC#15081-1352.22</strain>
        <strain evidence="11">Tucson 15081-1352.22</strain>
    </source>
</reference>
<evidence type="ECO:0000256" key="7">
    <source>
        <dbReference type="ARBA" id="ARBA00023242"/>
    </source>
</evidence>
<dbReference type="GO" id="GO:0000703">
    <property type="term" value="F:oxidized pyrimidine nucleobase lesion DNA N-glycosylase activity"/>
    <property type="evidence" value="ECO:0007669"/>
    <property type="project" value="TreeGrafter"/>
</dbReference>
<evidence type="ECO:0000256" key="3">
    <source>
        <dbReference type="ARBA" id="ARBA00022763"/>
    </source>
</evidence>
<dbReference type="GO" id="GO:0005634">
    <property type="term" value="C:nucleus"/>
    <property type="evidence" value="ECO:0007669"/>
    <property type="project" value="UniProtKB-SubCell"/>
</dbReference>
<keyword evidence="4" id="KW-0378">Hydrolase</keyword>
<dbReference type="HOGENOM" id="CLU_071760_2_0_1"/>
<dbReference type="PANTHER" id="PTHR13235:SF2">
    <property type="entry name" value="SINGLE-STRAND SELECTIVE MONOFUNCTIONAL URACIL DNA GLYCOSYLASE"/>
    <property type="match status" value="1"/>
</dbReference>
<dbReference type="SUPFAM" id="SSF52141">
    <property type="entry name" value="Uracil-DNA glycosylase-like"/>
    <property type="match status" value="1"/>
</dbReference>
<dbReference type="OMA" id="VANYCPL"/>
<keyword evidence="3" id="KW-0227">DNA damage</keyword>
<reference evidence="9" key="3">
    <citation type="submission" date="2008-06" db="EMBL/GenBank/DDBJ databases">
        <authorList>
            <consortium name="FlyBase"/>
        </authorList>
    </citation>
    <scope>NUCLEOTIDE SEQUENCE</scope>
    <source>
        <strain evidence="9">TSC#15081-1352.22</strain>
    </source>
</reference>
<dbReference type="PANTHER" id="PTHR13235">
    <property type="entry name" value="SINGLE-STRAND SELECTIVE MONOFUNCTIONAL URACIL DNA GLYCOSYLASE"/>
    <property type="match status" value="1"/>
</dbReference>
<dbReference type="InParanoid" id="B4K7J9"/>
<dbReference type="EMBL" id="CH933806">
    <property type="protein sequence ID" value="EDW15343.1"/>
    <property type="molecule type" value="Genomic_DNA"/>
</dbReference>
<dbReference type="InterPro" id="IPR005122">
    <property type="entry name" value="Uracil-DNA_glycosylase-like"/>
</dbReference>
<comment type="similarity">
    <text evidence="2">Belongs to the uracil-DNA glycosylase (UDG) superfamily. SMUG1 family.</text>
</comment>
<evidence type="ECO:0000259" key="8">
    <source>
        <dbReference type="Pfam" id="PF03167"/>
    </source>
</evidence>
<keyword evidence="7" id="KW-0539">Nucleus</keyword>
<dbReference type="CDD" id="cd19374">
    <property type="entry name" value="UDG-F3_SMUG1-like"/>
    <property type="match status" value="1"/>
</dbReference>
<accession>B4K7J9</accession>
<dbReference type="AlphaFoldDB" id="B4K7J9"/>
<dbReference type="FunFam" id="3.40.470.10:FF:000017">
    <property type="entry name" value="Single-strand-selective monofunctional uracil-DNA glycosylase 1"/>
    <property type="match status" value="1"/>
</dbReference>
<dbReference type="KEGG" id="dmo:Dmoj_GI24772"/>
<dbReference type="GO" id="GO:0003677">
    <property type="term" value="F:DNA binding"/>
    <property type="evidence" value="ECO:0007669"/>
    <property type="project" value="UniProtKB-KW"/>
</dbReference>
<evidence type="ECO:0000313" key="10">
    <source>
        <dbReference type="EMBL" id="KRG01522.1"/>
    </source>
</evidence>
<dbReference type="GO" id="GO:0006284">
    <property type="term" value="P:base-excision repair"/>
    <property type="evidence" value="ECO:0007669"/>
    <property type="project" value="InterPro"/>
</dbReference>
<keyword evidence="11" id="KW-1185">Reference proteome</keyword>
<evidence type="ECO:0000256" key="4">
    <source>
        <dbReference type="ARBA" id="ARBA00022801"/>
    </source>
</evidence>
<evidence type="ECO:0000256" key="2">
    <source>
        <dbReference type="ARBA" id="ARBA00007889"/>
    </source>
</evidence>
<dbReference type="EMBL" id="CH933806">
    <property type="protein sequence ID" value="KRG01522.1"/>
    <property type="molecule type" value="Genomic_DNA"/>
</dbReference>
<feature type="domain" description="Uracil-DNA glycosylase-like" evidence="8">
    <location>
        <begin position="69"/>
        <end position="246"/>
    </location>
</feature>
<organism evidence="9 11">
    <name type="scientific">Drosophila mojavensis</name>
    <name type="common">Fruit fly</name>
    <dbReference type="NCBI Taxonomy" id="7230"/>
    <lineage>
        <taxon>Eukaryota</taxon>
        <taxon>Metazoa</taxon>
        <taxon>Ecdysozoa</taxon>
        <taxon>Arthropoda</taxon>
        <taxon>Hexapoda</taxon>
        <taxon>Insecta</taxon>
        <taxon>Pterygota</taxon>
        <taxon>Neoptera</taxon>
        <taxon>Endopterygota</taxon>
        <taxon>Diptera</taxon>
        <taxon>Brachycera</taxon>
        <taxon>Muscomorpha</taxon>
        <taxon>Ephydroidea</taxon>
        <taxon>Drosophilidae</taxon>
        <taxon>Drosophila</taxon>
    </lineage>
</organism>
<evidence type="ECO:0000256" key="5">
    <source>
        <dbReference type="ARBA" id="ARBA00023125"/>
    </source>
</evidence>
<name>B4K7J9_DROMO</name>
<keyword evidence="6" id="KW-0234">DNA repair</keyword>
<dbReference type="InterPro" id="IPR039134">
    <property type="entry name" value="SMUG1"/>
</dbReference>
<dbReference type="Gene3D" id="3.40.470.10">
    <property type="entry name" value="Uracil-DNA glycosylase-like domain"/>
    <property type="match status" value="1"/>
</dbReference>
<comment type="subcellular location">
    <subcellularLocation>
        <location evidence="1">Nucleus</location>
    </subcellularLocation>
</comment>
<evidence type="ECO:0000256" key="6">
    <source>
        <dbReference type="ARBA" id="ARBA00023204"/>
    </source>
</evidence>